<dbReference type="Proteomes" id="UP000248196">
    <property type="component" value="Unassembled WGS sequence"/>
</dbReference>
<evidence type="ECO:0000313" key="4">
    <source>
        <dbReference type="EMBL" id="PYD36617.1"/>
    </source>
</evidence>
<dbReference type="SUPFAM" id="SSF48403">
    <property type="entry name" value="Ankyrin repeat"/>
    <property type="match status" value="1"/>
</dbReference>
<evidence type="ECO:0000313" key="5">
    <source>
        <dbReference type="Proteomes" id="UP000248196"/>
    </source>
</evidence>
<dbReference type="RefSeq" id="WP_004953864.1">
    <property type="nucleotide sequence ID" value="NZ_PESE01000011.1"/>
</dbReference>
<dbReference type="Gene3D" id="1.25.40.20">
    <property type="entry name" value="Ankyrin repeat-containing domain"/>
    <property type="match status" value="2"/>
</dbReference>
<protein>
    <submittedName>
        <fullName evidence="4">Uncharacterized protein</fullName>
    </submittedName>
</protein>
<dbReference type="EMBL" id="PESE01000011">
    <property type="protein sequence ID" value="PYD36617.1"/>
    <property type="molecule type" value="Genomic_DNA"/>
</dbReference>
<sequence>MKIFLVLILLISNQVYSEDSIVEQDRELMRQYMCKPNLLEKLVNDPHVDVNDKGVLGPSDGTGMKYASYLYLAVEASRKCPNEAFKSVRVLLENGADPNLHGTSAVLFSAIQAIEKNRLFNLLLNNGADPNIPLPPGIQNSYLPNLWLFYVNNSLTLHWSDKDFLSDLQWGVELLKNHGVDINSTTVAGQNALHLAATTSRSQPVEPDSTYPVISEVEVNKILIKLGVSIDKKDVNGLRPLDWVYLLYNHNNYTCTNIKKVNTKYNAPGSRYYIERQKDAEVYLSMGMIERELPGKFNCILYRKYK</sequence>
<keyword evidence="3" id="KW-0732">Signal</keyword>
<name>A0A318PAU0_SERPL</name>
<feature type="signal peptide" evidence="3">
    <location>
        <begin position="1"/>
        <end position="17"/>
    </location>
</feature>
<dbReference type="InterPro" id="IPR036770">
    <property type="entry name" value="Ankyrin_rpt-contain_sf"/>
</dbReference>
<evidence type="ECO:0000256" key="1">
    <source>
        <dbReference type="ARBA" id="ARBA00022737"/>
    </source>
</evidence>
<keyword evidence="1" id="KW-0677">Repeat</keyword>
<comment type="caution">
    <text evidence="4">The sequence shown here is derived from an EMBL/GenBank/DDBJ whole genome shotgun (WGS) entry which is preliminary data.</text>
</comment>
<organism evidence="4 5">
    <name type="scientific">Serratia plymuthica</name>
    <dbReference type="NCBI Taxonomy" id="82996"/>
    <lineage>
        <taxon>Bacteria</taxon>
        <taxon>Pseudomonadati</taxon>
        <taxon>Pseudomonadota</taxon>
        <taxon>Gammaproteobacteria</taxon>
        <taxon>Enterobacterales</taxon>
        <taxon>Yersiniaceae</taxon>
        <taxon>Serratia</taxon>
    </lineage>
</organism>
<dbReference type="PANTHER" id="PTHR24189">
    <property type="entry name" value="MYOTROPHIN"/>
    <property type="match status" value="1"/>
</dbReference>
<evidence type="ECO:0000256" key="2">
    <source>
        <dbReference type="ARBA" id="ARBA00023043"/>
    </source>
</evidence>
<reference evidence="4 5" key="1">
    <citation type="submission" date="2017-11" db="EMBL/GenBank/DDBJ databases">
        <title>Genome sequence of the oocydin A producing rhizobacterium Serratia plymuthica 4Rx5.</title>
        <authorList>
            <person name="Matilla M.A."/>
            <person name="Udaondo Z."/>
            <person name="Salmond G.P.C."/>
        </authorList>
    </citation>
    <scope>NUCLEOTIDE SEQUENCE [LARGE SCALE GENOMIC DNA]</scope>
    <source>
        <strain evidence="4 5">4Rx5</strain>
    </source>
</reference>
<accession>A0A318PAU0</accession>
<feature type="chain" id="PRO_5016234230" evidence="3">
    <location>
        <begin position="18"/>
        <end position="306"/>
    </location>
</feature>
<gene>
    <name evidence="4" type="ORF">CT690_24045</name>
</gene>
<evidence type="ECO:0000256" key="3">
    <source>
        <dbReference type="SAM" id="SignalP"/>
    </source>
</evidence>
<dbReference type="OrthoDB" id="5938327at2"/>
<dbReference type="AlphaFoldDB" id="A0A318PAU0"/>
<dbReference type="PANTHER" id="PTHR24189:SF50">
    <property type="entry name" value="ANKYRIN REPEAT AND SOCS BOX PROTEIN 2"/>
    <property type="match status" value="1"/>
</dbReference>
<keyword evidence="2" id="KW-0040">ANK repeat</keyword>
<dbReference type="InterPro" id="IPR050745">
    <property type="entry name" value="Multifunctional_regulatory"/>
</dbReference>
<proteinExistence type="predicted"/>